<proteinExistence type="predicted"/>
<sequence length="146" mass="15366">MNGIRDRLGLLCDQLTRYQAMATEIDTAGAGPQLRELLDLLSNKPNARTSEARLGDLLDVIEDACTRHGLAALDVRGPADGRPVAGRLPPGFGLGRDGAAVHGAAGEMDAWVCPWGHCGRVVFPEEADAPPACAAGDEPLRAFPSR</sequence>
<protein>
    <submittedName>
        <fullName evidence="1">Uncharacterized protein</fullName>
    </submittedName>
</protein>
<accession>A0ABU2JUP3</accession>
<dbReference type="EMBL" id="JAVREO010000012">
    <property type="protein sequence ID" value="MDT0268670.1"/>
    <property type="molecule type" value="Genomic_DNA"/>
</dbReference>
<gene>
    <name evidence="1" type="ORF">RM844_20500</name>
</gene>
<organism evidence="1 2">
    <name type="scientific">Streptomyces chisholmiae</name>
    <dbReference type="NCBI Taxonomy" id="3075540"/>
    <lineage>
        <taxon>Bacteria</taxon>
        <taxon>Bacillati</taxon>
        <taxon>Actinomycetota</taxon>
        <taxon>Actinomycetes</taxon>
        <taxon>Kitasatosporales</taxon>
        <taxon>Streptomycetaceae</taxon>
        <taxon>Streptomyces</taxon>
    </lineage>
</organism>
<keyword evidence="2" id="KW-1185">Reference proteome</keyword>
<dbReference type="Proteomes" id="UP001183410">
    <property type="component" value="Unassembled WGS sequence"/>
</dbReference>
<evidence type="ECO:0000313" key="2">
    <source>
        <dbReference type="Proteomes" id="UP001183410"/>
    </source>
</evidence>
<comment type="caution">
    <text evidence="1">The sequence shown here is derived from an EMBL/GenBank/DDBJ whole genome shotgun (WGS) entry which is preliminary data.</text>
</comment>
<dbReference type="RefSeq" id="WP_311668757.1">
    <property type="nucleotide sequence ID" value="NZ_JAVREO010000012.1"/>
</dbReference>
<evidence type="ECO:0000313" key="1">
    <source>
        <dbReference type="EMBL" id="MDT0268670.1"/>
    </source>
</evidence>
<reference evidence="2" key="1">
    <citation type="submission" date="2023-07" db="EMBL/GenBank/DDBJ databases">
        <title>30 novel species of actinomycetes from the DSMZ collection.</title>
        <authorList>
            <person name="Nouioui I."/>
        </authorList>
    </citation>
    <scope>NUCLEOTIDE SEQUENCE [LARGE SCALE GENOMIC DNA]</scope>
    <source>
        <strain evidence="2">DSM 44915</strain>
    </source>
</reference>
<name>A0ABU2JUP3_9ACTN</name>